<evidence type="ECO:0000313" key="2">
    <source>
        <dbReference type="Proteomes" id="UP000789901"/>
    </source>
</evidence>
<feature type="non-terminal residue" evidence="1">
    <location>
        <position position="1"/>
    </location>
</feature>
<dbReference type="Proteomes" id="UP000789901">
    <property type="component" value="Unassembled WGS sequence"/>
</dbReference>
<dbReference type="EMBL" id="CAJVQB010078330">
    <property type="protein sequence ID" value="CAG8845122.1"/>
    <property type="molecule type" value="Genomic_DNA"/>
</dbReference>
<organism evidence="1 2">
    <name type="scientific">Gigaspora margarita</name>
    <dbReference type="NCBI Taxonomy" id="4874"/>
    <lineage>
        <taxon>Eukaryota</taxon>
        <taxon>Fungi</taxon>
        <taxon>Fungi incertae sedis</taxon>
        <taxon>Mucoromycota</taxon>
        <taxon>Glomeromycotina</taxon>
        <taxon>Glomeromycetes</taxon>
        <taxon>Diversisporales</taxon>
        <taxon>Gigasporaceae</taxon>
        <taxon>Gigaspora</taxon>
    </lineage>
</organism>
<proteinExistence type="predicted"/>
<evidence type="ECO:0000313" key="1">
    <source>
        <dbReference type="EMBL" id="CAG8845122.1"/>
    </source>
</evidence>
<protein>
    <submittedName>
        <fullName evidence="1">33137_t:CDS:1</fullName>
    </submittedName>
</protein>
<gene>
    <name evidence="1" type="ORF">GMARGA_LOCUS37468</name>
</gene>
<keyword evidence="2" id="KW-1185">Reference proteome</keyword>
<accession>A0ABN7X0P1</accession>
<name>A0ABN7X0P1_GIGMA</name>
<reference evidence="1 2" key="1">
    <citation type="submission" date="2021-06" db="EMBL/GenBank/DDBJ databases">
        <authorList>
            <person name="Kallberg Y."/>
            <person name="Tangrot J."/>
            <person name="Rosling A."/>
        </authorList>
    </citation>
    <scope>NUCLEOTIDE SEQUENCE [LARGE SCALE GENOMIC DNA]</scope>
    <source>
        <strain evidence="1 2">120-4 pot B 10/14</strain>
    </source>
</reference>
<sequence length="120" mass="13624">DNTSAVNVLMSISPIYNRIVIDLSHTNDNENNAFINSALSFGPIISMNYSSNDNSLPLKSISNSSSSRPFTKRNFYSSWHPPFSEQLAFYYFGRVLLTQRTTVDFALIEKLEETFKLSPM</sequence>
<comment type="caution">
    <text evidence="1">The sequence shown here is derived from an EMBL/GenBank/DDBJ whole genome shotgun (WGS) entry which is preliminary data.</text>
</comment>
<feature type="non-terminal residue" evidence="1">
    <location>
        <position position="120"/>
    </location>
</feature>